<evidence type="ECO:0000313" key="2">
    <source>
        <dbReference type="EMBL" id="KAK3768584.1"/>
    </source>
</evidence>
<protein>
    <submittedName>
        <fullName evidence="2">Uncharacterized protein</fullName>
    </submittedName>
</protein>
<organism evidence="2 3">
    <name type="scientific">Elysia crispata</name>
    <name type="common">lettuce slug</name>
    <dbReference type="NCBI Taxonomy" id="231223"/>
    <lineage>
        <taxon>Eukaryota</taxon>
        <taxon>Metazoa</taxon>
        <taxon>Spiralia</taxon>
        <taxon>Lophotrochozoa</taxon>
        <taxon>Mollusca</taxon>
        <taxon>Gastropoda</taxon>
        <taxon>Heterobranchia</taxon>
        <taxon>Euthyneura</taxon>
        <taxon>Panpulmonata</taxon>
        <taxon>Sacoglossa</taxon>
        <taxon>Placobranchoidea</taxon>
        <taxon>Plakobranchidae</taxon>
        <taxon>Elysia</taxon>
    </lineage>
</organism>
<evidence type="ECO:0000313" key="3">
    <source>
        <dbReference type="Proteomes" id="UP001283361"/>
    </source>
</evidence>
<dbReference type="Proteomes" id="UP001283361">
    <property type="component" value="Unassembled WGS sequence"/>
</dbReference>
<feature type="region of interest" description="Disordered" evidence="1">
    <location>
        <begin position="132"/>
        <end position="180"/>
    </location>
</feature>
<accession>A0AAE1DFB0</accession>
<dbReference type="AlphaFoldDB" id="A0AAE1DFB0"/>
<feature type="compositionally biased region" description="Low complexity" evidence="1">
    <location>
        <begin position="156"/>
        <end position="171"/>
    </location>
</feature>
<sequence>MASQQYVWPSCMNTQPEVWMASQQYVWPSCMNTQPEVWMASQQYLWPSCINTQPEVWMASLDSQYQQNHNSTKNSGQWDTFQRWGFLTENRHGERGLFMSTWTSDTVGISDDEGNWKEGGWTKSSYCSDVTTQPRGTECPRENRLPVTGPEEEKAFSLSSFPRLSSSKRPSPYGFAPSFH</sequence>
<name>A0AAE1DFB0_9GAST</name>
<reference evidence="2" key="1">
    <citation type="journal article" date="2023" name="G3 (Bethesda)">
        <title>A reference genome for the long-term kleptoplast-retaining sea slug Elysia crispata morphotype clarki.</title>
        <authorList>
            <person name="Eastman K.E."/>
            <person name="Pendleton A.L."/>
            <person name="Shaikh M.A."/>
            <person name="Suttiyut T."/>
            <person name="Ogas R."/>
            <person name="Tomko P."/>
            <person name="Gavelis G."/>
            <person name="Widhalm J.R."/>
            <person name="Wisecaver J.H."/>
        </authorList>
    </citation>
    <scope>NUCLEOTIDE SEQUENCE</scope>
    <source>
        <strain evidence="2">ECLA1</strain>
    </source>
</reference>
<gene>
    <name evidence="2" type="ORF">RRG08_002415</name>
</gene>
<keyword evidence="3" id="KW-1185">Reference proteome</keyword>
<proteinExistence type="predicted"/>
<evidence type="ECO:0000256" key="1">
    <source>
        <dbReference type="SAM" id="MobiDB-lite"/>
    </source>
</evidence>
<dbReference type="EMBL" id="JAWDGP010004039">
    <property type="protein sequence ID" value="KAK3768584.1"/>
    <property type="molecule type" value="Genomic_DNA"/>
</dbReference>
<comment type="caution">
    <text evidence="2">The sequence shown here is derived from an EMBL/GenBank/DDBJ whole genome shotgun (WGS) entry which is preliminary data.</text>
</comment>